<dbReference type="Gene3D" id="3.30.160.250">
    <property type="match status" value="1"/>
</dbReference>
<proteinExistence type="predicted"/>
<dbReference type="GeneID" id="79949191"/>
<evidence type="ECO:0000313" key="1">
    <source>
        <dbReference type="EMBL" id="WFN37243.1"/>
    </source>
</evidence>
<name>A0AAF0JU48_9EURY</name>
<dbReference type="Proteomes" id="UP001218895">
    <property type="component" value="Chromosome"/>
</dbReference>
<dbReference type="AlphaFoldDB" id="A0AAF0JU48"/>
<reference evidence="1" key="1">
    <citation type="submission" date="2022-01" db="EMBL/GenBank/DDBJ databases">
        <title>Complete genome of Methanomicrobium antiquum DSM 21220.</title>
        <authorList>
            <person name="Chen S.-C."/>
            <person name="You Y.-T."/>
            <person name="Zhou Y.-Z."/>
            <person name="Lai M.-C."/>
        </authorList>
    </citation>
    <scope>NUCLEOTIDE SEQUENCE</scope>
    <source>
        <strain evidence="1">DSM 21220</strain>
    </source>
</reference>
<dbReference type="SUPFAM" id="SSF143100">
    <property type="entry name" value="TTHA1013/TTHA0281-like"/>
    <property type="match status" value="1"/>
</dbReference>
<dbReference type="InterPro" id="IPR051404">
    <property type="entry name" value="TA_system_antitoxin"/>
</dbReference>
<dbReference type="EMBL" id="CP091092">
    <property type="protein sequence ID" value="WFN37243.1"/>
    <property type="molecule type" value="Genomic_DNA"/>
</dbReference>
<dbReference type="KEGG" id="manq:L1994_02310"/>
<organism evidence="1 2">
    <name type="scientific">Methanomicrobium antiquum</name>
    <dbReference type="NCBI Taxonomy" id="487686"/>
    <lineage>
        <taxon>Archaea</taxon>
        <taxon>Methanobacteriati</taxon>
        <taxon>Methanobacteriota</taxon>
        <taxon>Stenosarchaea group</taxon>
        <taxon>Methanomicrobia</taxon>
        <taxon>Methanomicrobiales</taxon>
        <taxon>Methanomicrobiaceae</taxon>
        <taxon>Methanomicrobium</taxon>
    </lineage>
</organism>
<dbReference type="PANTHER" id="PTHR34504">
    <property type="entry name" value="ANTITOXIN HICB"/>
    <property type="match status" value="1"/>
</dbReference>
<dbReference type="PANTHER" id="PTHR34504:SF2">
    <property type="entry name" value="UPF0150 PROTEIN SSL0259"/>
    <property type="match status" value="1"/>
</dbReference>
<gene>
    <name evidence="1" type="ORF">L1994_02310</name>
</gene>
<keyword evidence="2" id="KW-1185">Reference proteome</keyword>
<evidence type="ECO:0000313" key="2">
    <source>
        <dbReference type="Proteomes" id="UP001218895"/>
    </source>
</evidence>
<dbReference type="RefSeq" id="WP_278100083.1">
    <property type="nucleotide sequence ID" value="NZ_CP091092.1"/>
</dbReference>
<accession>A0AAF0JU48</accession>
<sequence length="153" mass="17643">MIRAEPEIQGITAALIRGSGIVIVMGKYGCGFLVLGRRREGVKVEIFPGSFAKNRKAQKFFWFLRNFYVIVRYIITKYGRDKIMQKQLTAIIEKEGDGYVSFCPEYDIASQGGTVEEARNNLHEALELFFETAFRQEIQSRFHGEIYITRMDV</sequence>
<protein>
    <submittedName>
        <fullName evidence="1">Type II toxin-antitoxin system HicB family antitoxin</fullName>
    </submittedName>
</protein>
<dbReference type="InterPro" id="IPR035069">
    <property type="entry name" value="TTHA1013/TTHA0281-like"/>
</dbReference>